<evidence type="ECO:0000313" key="1">
    <source>
        <dbReference type="EMBL" id="OBS20038.1"/>
    </source>
</evidence>
<sequence>MTSKNVLIIGANRGIGLNLLKAFLARSWNATATIRPQSRNDPSISDLKKTGAKILEIDYLVEETIENAAKAYGDKPLDILINVGGLPPHPKPWVEQSSDLMVERFRVMAVVSGPPTMRGVSDTLMVPFVPLEKATEPKVINISSSFGSISTNSFGTCMAYRTAKAALNQVSVTLAREWKDEGRKTTIVCFEPGFLSTRLTNWDGEDDMETSIAGLMRVIESVTSQDSGGFMKWDGTKIPF</sequence>
<accession>A0A1B8AHP1</accession>
<reference evidence="1 2" key="1">
    <citation type="submission" date="2016-06" db="EMBL/GenBank/DDBJ databases">
        <title>Living apart together: crosstalk between the core and supernumerary genomes in a fungal plant pathogen.</title>
        <authorList>
            <person name="Vanheule A."/>
            <person name="Audenaert K."/>
            <person name="Warris S."/>
            <person name="Van De Geest H."/>
            <person name="Schijlen E."/>
            <person name="Hofte M."/>
            <person name="De Saeger S."/>
            <person name="Haesaert G."/>
            <person name="Waalwijk C."/>
            <person name="Van Der Lee T."/>
        </authorList>
    </citation>
    <scope>NUCLEOTIDE SEQUENCE [LARGE SCALE GENOMIC DNA]</scope>
    <source>
        <strain evidence="1 2">2516</strain>
    </source>
</reference>
<dbReference type="PANTHER" id="PTHR45458:SF1">
    <property type="entry name" value="SHORT CHAIN DEHYDROGENASE"/>
    <property type="match status" value="1"/>
</dbReference>
<dbReference type="InterPro" id="IPR052184">
    <property type="entry name" value="SDR_enzymes"/>
</dbReference>
<organism evidence="1 2">
    <name type="scientific">Fusarium poae</name>
    <dbReference type="NCBI Taxonomy" id="36050"/>
    <lineage>
        <taxon>Eukaryota</taxon>
        <taxon>Fungi</taxon>
        <taxon>Dikarya</taxon>
        <taxon>Ascomycota</taxon>
        <taxon>Pezizomycotina</taxon>
        <taxon>Sordariomycetes</taxon>
        <taxon>Hypocreomycetidae</taxon>
        <taxon>Hypocreales</taxon>
        <taxon>Nectriaceae</taxon>
        <taxon>Fusarium</taxon>
    </lineage>
</organism>
<gene>
    <name evidence="1" type="ORF">FPOA_11759</name>
</gene>
<dbReference type="PANTHER" id="PTHR45458">
    <property type="entry name" value="SHORT-CHAIN DEHYDROGENASE/REDUCTASE SDR"/>
    <property type="match status" value="1"/>
</dbReference>
<dbReference type="AlphaFoldDB" id="A0A1B8AHP1"/>
<dbReference type="EMBL" id="LYXU01000004">
    <property type="protein sequence ID" value="OBS20038.1"/>
    <property type="molecule type" value="Genomic_DNA"/>
</dbReference>
<dbReference type="InterPro" id="IPR036291">
    <property type="entry name" value="NAD(P)-bd_dom_sf"/>
</dbReference>
<dbReference type="PRINTS" id="PR00081">
    <property type="entry name" value="GDHRDH"/>
</dbReference>
<comment type="caution">
    <text evidence="1">The sequence shown here is derived from an EMBL/GenBank/DDBJ whole genome shotgun (WGS) entry which is preliminary data.</text>
</comment>
<evidence type="ECO:0008006" key="3">
    <source>
        <dbReference type="Google" id="ProtNLM"/>
    </source>
</evidence>
<proteinExistence type="predicted"/>
<evidence type="ECO:0000313" key="2">
    <source>
        <dbReference type="Proteomes" id="UP000091967"/>
    </source>
</evidence>
<name>A0A1B8AHP1_FUSPO</name>
<dbReference type="SUPFAM" id="SSF51735">
    <property type="entry name" value="NAD(P)-binding Rossmann-fold domains"/>
    <property type="match status" value="1"/>
</dbReference>
<dbReference type="OMA" id="TFWDWRG"/>
<dbReference type="InterPro" id="IPR002347">
    <property type="entry name" value="SDR_fam"/>
</dbReference>
<dbReference type="Pfam" id="PF00106">
    <property type="entry name" value="adh_short"/>
    <property type="match status" value="1"/>
</dbReference>
<protein>
    <recommendedName>
        <fullName evidence="3">NAD(P)-binding protein</fullName>
    </recommendedName>
</protein>
<keyword evidence="2" id="KW-1185">Reference proteome</keyword>
<dbReference type="GO" id="GO:0016616">
    <property type="term" value="F:oxidoreductase activity, acting on the CH-OH group of donors, NAD or NADP as acceptor"/>
    <property type="evidence" value="ECO:0007669"/>
    <property type="project" value="TreeGrafter"/>
</dbReference>
<dbReference type="Proteomes" id="UP000091967">
    <property type="component" value="Unassembled WGS sequence"/>
</dbReference>
<dbReference type="Gene3D" id="3.40.50.720">
    <property type="entry name" value="NAD(P)-binding Rossmann-like Domain"/>
    <property type="match status" value="1"/>
</dbReference>